<dbReference type="EMBL" id="GECU01000778">
    <property type="protein sequence ID" value="JAT06929.1"/>
    <property type="molecule type" value="Transcribed_RNA"/>
</dbReference>
<dbReference type="GO" id="GO:0017134">
    <property type="term" value="F:fibroblast growth factor binding"/>
    <property type="evidence" value="ECO:0007669"/>
    <property type="project" value="TreeGrafter"/>
</dbReference>
<proteinExistence type="predicted"/>
<evidence type="ECO:0000256" key="2">
    <source>
        <dbReference type="ARBA" id="ARBA00022692"/>
    </source>
</evidence>
<keyword evidence="4" id="KW-0677">Repeat</keyword>
<feature type="transmembrane region" description="Helical" evidence="10">
    <location>
        <begin position="1085"/>
        <end position="1105"/>
    </location>
</feature>
<dbReference type="Pfam" id="PF00839">
    <property type="entry name" value="Cys_rich_FGFR"/>
    <property type="match status" value="14"/>
</dbReference>
<keyword evidence="7" id="KW-0325">Glycoprotein</keyword>
<evidence type="ECO:0000256" key="10">
    <source>
        <dbReference type="SAM" id="Phobius"/>
    </source>
</evidence>
<evidence type="ECO:0000256" key="8">
    <source>
        <dbReference type="PROSITE-ProRule" id="PRU00622"/>
    </source>
</evidence>
<protein>
    <recommendedName>
        <fullName evidence="13">Golgi apparatus protein 1</fullName>
    </recommendedName>
</protein>
<sequence length="1117" mass="128695">MFTITNLDCNSFLTLCTFSLMFITVTSNSVSLSPMFWNPSSALEIRSKRAATNFGYLISNVKCKNDLWRICTNLNTNSDDLTVLECIQTAKSDAIATISKDCHHELWTATNNLMNNEHLQAMLQPVCRSDWKSEWDQDNLLMYVLDNVNSIKSPDCRLLVQRIGLVAFSDFRIISHFTDSCEPDIQRFQCGRMGMDKKMLSQGLTLMCLQQHLDNDLAPDCKKEVLHLSSVQADNIKFDRQLYLACNMELNKFCPTVTIGLGQAYECLMQHKFDTMISQQCQDQLVRHQKLIVQDFSVSKGLARACKEDIRNYRCRRLVSDDKGVRLAQILLCLENAIKNGSKVVWDCHKEMVEHRRMLLEDYRLSPEIVSHCSNDIAEYCNGLEMGGRTIHCLMEHSRPKRRKERVSPPCQRALEDLIEKTDIGEDWRVDPFLKNACKPVVDKACQELRGGDARVMNCLMEKLGTDVMTADCEEALLQIQYFVARDYKLDPQLYRACHVEAVKLCHAKKAWHDETTMDPDNGPLVLPCLFRYIANGHEIKDKRIALSLKCSDEVRRVMRQRAMSVELQPQVEINCMNDLARYCIKEQEPAKGEEMMCLQDHLASLEDECKKLIGNFTEIQSENLEFNPLVMAHCRLIMSHFCEAELQAASAGDVMDCLIEHKNEPEVRSNYKCRSTIEHHQLVSLSDYHFTVKFKEACRIHVARYCPSARTKAKVVECLSEIVRNDTLSDSRHRIPRDCRQQLKTQLLQQRENIDLDPELKKACGDDIAKFCSNVKHENAQVLECLEEKKKNLSATCHQKVFFIELQDLTDSSTDYTLLSTCKPMIRLFCQQYDKSQALMCLKKYKDEVSFDNKCRLLVMRRMIEQTSDYRFNPLLAIGCRMDIDKFCNHIVDHQPRDQELQGKVIKCLKVKFREGKLRSECEVQMANVLREAALDYKLNPLLRSLCQEEINRLCQDKDDGKGGTEECLKVALLQGHITSRACKLEVAGLIEEARADIHVDPILHKTCSLDLRKFCFDIEQGAGRHIQCLLNALSEHKYLQSDCQKMLQQRVEMFKNADEEIKNQPENVGELLAQVSHSPSRRYFMLVTLSFVGMVFIMGMFLGRMTRRTILMKNK</sequence>
<reference evidence="11" key="1">
    <citation type="submission" date="2015-11" db="EMBL/GenBank/DDBJ databases">
        <title>De novo transcriptome assembly of four potential Pierce s Disease insect vectors from Arizona vineyards.</title>
        <authorList>
            <person name="Tassone E.E."/>
        </authorList>
    </citation>
    <scope>NUCLEOTIDE SEQUENCE</scope>
</reference>
<keyword evidence="9" id="KW-0175">Coiled coil</keyword>
<feature type="repeat" description="Cys-rich GLG1" evidence="8">
    <location>
        <begin position="735"/>
        <end position="795"/>
    </location>
</feature>
<feature type="coiled-coil region" evidence="9">
    <location>
        <begin position="596"/>
        <end position="623"/>
    </location>
</feature>
<dbReference type="PANTHER" id="PTHR11884">
    <property type="entry name" value="SELECTIN LIGAND RELATED"/>
    <property type="match status" value="1"/>
</dbReference>
<name>A0A1B6HQR9_9HEMI</name>
<comment type="subcellular location">
    <subcellularLocation>
        <location evidence="1">Membrane</location>
        <topology evidence="1">Single-pass type I membrane protein</topology>
    </subcellularLocation>
</comment>
<evidence type="ECO:0008006" key="13">
    <source>
        <dbReference type="Google" id="ProtNLM"/>
    </source>
</evidence>
<organism evidence="11">
    <name type="scientific">Homalodisca liturata</name>
    <dbReference type="NCBI Taxonomy" id="320908"/>
    <lineage>
        <taxon>Eukaryota</taxon>
        <taxon>Metazoa</taxon>
        <taxon>Ecdysozoa</taxon>
        <taxon>Arthropoda</taxon>
        <taxon>Hexapoda</taxon>
        <taxon>Insecta</taxon>
        <taxon>Pterygota</taxon>
        <taxon>Neoptera</taxon>
        <taxon>Paraneoptera</taxon>
        <taxon>Hemiptera</taxon>
        <taxon>Auchenorrhyncha</taxon>
        <taxon>Membracoidea</taxon>
        <taxon>Cicadellidae</taxon>
        <taxon>Cicadellinae</taxon>
        <taxon>Proconiini</taxon>
        <taxon>Homalodisca</taxon>
    </lineage>
</organism>
<keyword evidence="3" id="KW-0732">Signal</keyword>
<dbReference type="EMBL" id="GECU01030674">
    <property type="protein sequence ID" value="JAS77032.1"/>
    <property type="molecule type" value="Transcribed_RNA"/>
</dbReference>
<evidence type="ECO:0000256" key="4">
    <source>
        <dbReference type="ARBA" id="ARBA00022737"/>
    </source>
</evidence>
<evidence type="ECO:0000256" key="1">
    <source>
        <dbReference type="ARBA" id="ARBA00004479"/>
    </source>
</evidence>
<evidence type="ECO:0000256" key="7">
    <source>
        <dbReference type="ARBA" id="ARBA00023180"/>
    </source>
</evidence>
<feature type="repeat" description="Cys-rich GLG1" evidence="8">
    <location>
        <begin position="979"/>
        <end position="1039"/>
    </location>
</feature>
<evidence type="ECO:0000313" key="11">
    <source>
        <dbReference type="EMBL" id="JAS77032.1"/>
    </source>
</evidence>
<keyword evidence="6 10" id="KW-0472">Membrane</keyword>
<dbReference type="PANTHER" id="PTHR11884:SF1">
    <property type="entry name" value="GOLGI APPARATUS PROTEIN 1"/>
    <property type="match status" value="1"/>
</dbReference>
<feature type="repeat" description="Cys-rich GLG1" evidence="8">
    <location>
        <begin position="918"/>
        <end position="978"/>
    </location>
</feature>
<feature type="repeat" description="Cys-rich GLG1" evidence="8">
    <location>
        <begin position="343"/>
        <end position="402"/>
    </location>
</feature>
<evidence type="ECO:0000256" key="9">
    <source>
        <dbReference type="SAM" id="Coils"/>
    </source>
</evidence>
<keyword evidence="5 10" id="KW-1133">Transmembrane helix</keyword>
<evidence type="ECO:0000256" key="5">
    <source>
        <dbReference type="ARBA" id="ARBA00022989"/>
    </source>
</evidence>
<dbReference type="AlphaFoldDB" id="A0A1B6HQR9"/>
<dbReference type="PROSITE" id="PS51289">
    <property type="entry name" value="GLG1_C_RICH"/>
    <property type="match status" value="8"/>
</dbReference>
<feature type="repeat" description="Cys-rich GLG1" evidence="8">
    <location>
        <begin position="605"/>
        <end position="667"/>
    </location>
</feature>
<dbReference type="InterPro" id="IPR001893">
    <property type="entry name" value="Cys-rich_GLG1_repeat"/>
</dbReference>
<gene>
    <name evidence="12" type="ORF">g.13709</name>
    <name evidence="11" type="ORF">g.13714</name>
</gene>
<accession>A0A1B6HQR9</accession>
<evidence type="ECO:0000256" key="3">
    <source>
        <dbReference type="ARBA" id="ARBA00022729"/>
    </source>
</evidence>
<feature type="repeat" description="Cys-rich GLG1" evidence="8">
    <location>
        <begin position="216"/>
        <end position="276"/>
    </location>
</feature>
<evidence type="ECO:0000256" key="6">
    <source>
        <dbReference type="ARBA" id="ARBA00023136"/>
    </source>
</evidence>
<dbReference type="InterPro" id="IPR017873">
    <property type="entry name" value="Cys-rich_GLG1_repeat_euk"/>
</dbReference>
<feature type="repeat" description="Cys-rich GLG1" evidence="8">
    <location>
        <begin position="669"/>
        <end position="728"/>
    </location>
</feature>
<evidence type="ECO:0000313" key="12">
    <source>
        <dbReference type="EMBL" id="JAT06929.1"/>
    </source>
</evidence>
<feature type="repeat" description="Cys-rich GLG1" evidence="8">
    <location>
        <begin position="406"/>
        <end position="468"/>
    </location>
</feature>
<keyword evidence="2 10" id="KW-0812">Transmembrane</keyword>
<dbReference type="GO" id="GO:0000139">
    <property type="term" value="C:Golgi membrane"/>
    <property type="evidence" value="ECO:0007669"/>
    <property type="project" value="InterPro"/>
</dbReference>
<dbReference type="InterPro" id="IPR039728">
    <property type="entry name" value="GLG1"/>
</dbReference>